<feature type="region of interest" description="Disordered" evidence="3">
    <location>
        <begin position="58"/>
        <end position="171"/>
    </location>
</feature>
<comment type="caution">
    <text evidence="5">The sequence shown here is derived from an EMBL/GenBank/DDBJ whole genome shotgun (WGS) entry which is preliminary data.</text>
</comment>
<dbReference type="PRINTS" id="PR00621">
    <property type="entry name" value="HISTONEH2B"/>
</dbReference>
<dbReference type="Gramene" id="GBG60584">
    <property type="protein sequence ID" value="GBG60584"/>
    <property type="gene ID" value="CBR_g8606"/>
</dbReference>
<dbReference type="GO" id="GO:0046982">
    <property type="term" value="F:protein heterodimerization activity"/>
    <property type="evidence" value="ECO:0007669"/>
    <property type="project" value="InterPro"/>
</dbReference>
<feature type="region of interest" description="Disordered" evidence="3">
    <location>
        <begin position="1"/>
        <end position="24"/>
    </location>
</feature>
<sequence length="266" mass="27997">MWNLLRMPPGQWSSRSAASSLPRQNGVVGVRRGRSAAVVVLEDSGDGDANGIGIGTGIANGNGNGKDMNRRMEKGGALGTSTATGMMKESSAKKKGGGSGSGAGSELGSEPGSEPGTGPGAGRHKGSPSGVAKGLPMMWPTQRTGYVTPKKKERVTRAKKKAISGSRRTARKTNAFQPSFATHIRRVLKQVHPNLSITCDGIDIMNDFLIDIFERIAGEAALLIRVHKRCTLTCREIMAAVQLVLGGELSKHAIHLATEVLTLFSQ</sequence>
<dbReference type="PANTHER" id="PTHR23428">
    <property type="entry name" value="HISTONE H2B"/>
    <property type="match status" value="1"/>
</dbReference>
<dbReference type="InterPro" id="IPR007125">
    <property type="entry name" value="H2A/H2B/H3"/>
</dbReference>
<comment type="similarity">
    <text evidence="2">Belongs to the histone H2B family.</text>
</comment>
<evidence type="ECO:0000256" key="1">
    <source>
        <dbReference type="ARBA" id="ARBA00002001"/>
    </source>
</evidence>
<organism evidence="5 6">
    <name type="scientific">Chara braunii</name>
    <name type="common">Braun's stonewort</name>
    <dbReference type="NCBI Taxonomy" id="69332"/>
    <lineage>
        <taxon>Eukaryota</taxon>
        <taxon>Viridiplantae</taxon>
        <taxon>Streptophyta</taxon>
        <taxon>Charophyceae</taxon>
        <taxon>Charales</taxon>
        <taxon>Characeae</taxon>
        <taxon>Chara</taxon>
    </lineage>
</organism>
<evidence type="ECO:0000313" key="6">
    <source>
        <dbReference type="Proteomes" id="UP000265515"/>
    </source>
</evidence>
<proteinExistence type="inferred from homology"/>
<evidence type="ECO:0000256" key="2">
    <source>
        <dbReference type="ARBA" id="ARBA00006846"/>
    </source>
</evidence>
<dbReference type="FunFam" id="1.10.20.10:FF:000043">
    <property type="entry name" value="Histone H2B"/>
    <property type="match status" value="1"/>
</dbReference>
<evidence type="ECO:0000256" key="3">
    <source>
        <dbReference type="SAM" id="MobiDB-lite"/>
    </source>
</evidence>
<name>A0A388JRZ3_CHABU</name>
<dbReference type="EMBL" id="BFEA01000012">
    <property type="protein sequence ID" value="GBG60584.1"/>
    <property type="molecule type" value="Genomic_DNA"/>
</dbReference>
<dbReference type="SUPFAM" id="SSF47113">
    <property type="entry name" value="Histone-fold"/>
    <property type="match status" value="1"/>
</dbReference>
<reference evidence="5 6" key="1">
    <citation type="journal article" date="2018" name="Cell">
        <title>The Chara Genome: Secondary Complexity and Implications for Plant Terrestrialization.</title>
        <authorList>
            <person name="Nishiyama T."/>
            <person name="Sakayama H."/>
            <person name="Vries J.D."/>
            <person name="Buschmann H."/>
            <person name="Saint-Marcoux D."/>
            <person name="Ullrich K.K."/>
            <person name="Haas F.B."/>
            <person name="Vanderstraeten L."/>
            <person name="Becker D."/>
            <person name="Lang D."/>
            <person name="Vosolsobe S."/>
            <person name="Rombauts S."/>
            <person name="Wilhelmsson P.K.I."/>
            <person name="Janitza P."/>
            <person name="Kern R."/>
            <person name="Heyl A."/>
            <person name="Rumpler F."/>
            <person name="Villalobos L.I.A.C."/>
            <person name="Clay J.M."/>
            <person name="Skokan R."/>
            <person name="Toyoda A."/>
            <person name="Suzuki Y."/>
            <person name="Kagoshima H."/>
            <person name="Schijlen E."/>
            <person name="Tajeshwar N."/>
            <person name="Catarino B."/>
            <person name="Hetherington A.J."/>
            <person name="Saltykova A."/>
            <person name="Bonnot C."/>
            <person name="Breuninger H."/>
            <person name="Symeonidi A."/>
            <person name="Radhakrishnan G.V."/>
            <person name="Van Nieuwerburgh F."/>
            <person name="Deforce D."/>
            <person name="Chang C."/>
            <person name="Karol K.G."/>
            <person name="Hedrich R."/>
            <person name="Ulvskov P."/>
            <person name="Glockner G."/>
            <person name="Delwiche C.F."/>
            <person name="Petrasek J."/>
            <person name="Van de Peer Y."/>
            <person name="Friml J."/>
            <person name="Beilby M."/>
            <person name="Dolan L."/>
            <person name="Kohara Y."/>
            <person name="Sugano S."/>
            <person name="Fujiyama A."/>
            <person name="Delaux P.-M."/>
            <person name="Quint M."/>
            <person name="TheiBen G."/>
            <person name="Hagemann M."/>
            <person name="Harholt J."/>
            <person name="Dunand C."/>
            <person name="Zachgo S."/>
            <person name="Langdale J."/>
            <person name="Maumus F."/>
            <person name="Straeten D.V.D."/>
            <person name="Gould S.B."/>
            <person name="Rensing S.A."/>
        </authorList>
    </citation>
    <scope>NUCLEOTIDE SEQUENCE [LARGE SCALE GENOMIC DNA]</scope>
    <source>
        <strain evidence="5 6">S276</strain>
    </source>
</reference>
<keyword evidence="6" id="KW-1185">Reference proteome</keyword>
<comment type="function">
    <text evidence="1">Core component of nucleosome. Nucleosomes wrap and compact DNA into chromatin, limiting DNA accessibility to the cellular machineries which require DNA as a template. Histones thereby play a central role in transcription regulation, DNA repair, DNA replication and chromosomal stability. DNA accessibility is regulated via a complex set of post-translational modifications of histones, also called histone code, and nucleosome remodeling.</text>
</comment>
<dbReference type="OrthoDB" id="1166527at2759"/>
<dbReference type="AlphaFoldDB" id="A0A388JRZ3"/>
<dbReference type="GO" id="GO:0003677">
    <property type="term" value="F:DNA binding"/>
    <property type="evidence" value="ECO:0007669"/>
    <property type="project" value="InterPro"/>
</dbReference>
<dbReference type="STRING" id="69332.A0A388JRZ3"/>
<dbReference type="InterPro" id="IPR000558">
    <property type="entry name" value="Histone_H2B"/>
</dbReference>
<feature type="domain" description="Core Histone H2A/H2B/H3" evidence="4">
    <location>
        <begin position="179"/>
        <end position="243"/>
    </location>
</feature>
<dbReference type="GO" id="GO:0005634">
    <property type="term" value="C:nucleus"/>
    <property type="evidence" value="ECO:0007669"/>
    <property type="project" value="UniProtKB-ARBA"/>
</dbReference>
<feature type="compositionally biased region" description="Basic residues" evidence="3">
    <location>
        <begin position="149"/>
        <end position="162"/>
    </location>
</feature>
<accession>A0A388JRZ3</accession>
<evidence type="ECO:0000313" key="5">
    <source>
        <dbReference type="EMBL" id="GBG60584.1"/>
    </source>
</evidence>
<feature type="compositionally biased region" description="Polar residues" evidence="3">
    <location>
        <begin position="11"/>
        <end position="23"/>
    </location>
</feature>
<dbReference type="GO" id="GO:0030527">
    <property type="term" value="F:structural constituent of chromatin"/>
    <property type="evidence" value="ECO:0007669"/>
    <property type="project" value="InterPro"/>
</dbReference>
<dbReference type="Gene3D" id="1.10.20.10">
    <property type="entry name" value="Histone, subunit A"/>
    <property type="match status" value="1"/>
</dbReference>
<protein>
    <recommendedName>
        <fullName evidence="4">Core Histone H2A/H2B/H3 domain-containing protein</fullName>
    </recommendedName>
</protein>
<gene>
    <name evidence="5" type="ORF">CBR_g8606</name>
</gene>
<dbReference type="InterPro" id="IPR009072">
    <property type="entry name" value="Histone-fold"/>
</dbReference>
<dbReference type="SMART" id="SM00427">
    <property type="entry name" value="H2B"/>
    <property type="match status" value="1"/>
</dbReference>
<dbReference type="Pfam" id="PF00125">
    <property type="entry name" value="Histone"/>
    <property type="match status" value="1"/>
</dbReference>
<dbReference type="CDD" id="cd22910">
    <property type="entry name" value="HFD_H2B"/>
    <property type="match status" value="1"/>
</dbReference>
<evidence type="ECO:0000259" key="4">
    <source>
        <dbReference type="Pfam" id="PF00125"/>
    </source>
</evidence>
<dbReference type="Proteomes" id="UP000265515">
    <property type="component" value="Unassembled WGS sequence"/>
</dbReference>
<dbReference type="GO" id="GO:0000786">
    <property type="term" value="C:nucleosome"/>
    <property type="evidence" value="ECO:0007669"/>
    <property type="project" value="InterPro"/>
</dbReference>